<keyword evidence="3" id="KW-1185">Reference proteome</keyword>
<feature type="chain" id="PRO_5045932114" evidence="1">
    <location>
        <begin position="21"/>
        <end position="168"/>
    </location>
</feature>
<comment type="caution">
    <text evidence="2">The sequence shown here is derived from an EMBL/GenBank/DDBJ whole genome shotgun (WGS) entry which is preliminary data.</text>
</comment>
<protein>
    <submittedName>
        <fullName evidence="2">SH3 domain-containing protein</fullName>
    </submittedName>
</protein>
<dbReference type="PROSITE" id="PS51257">
    <property type="entry name" value="PROKAR_LIPOPROTEIN"/>
    <property type="match status" value="1"/>
</dbReference>
<proteinExistence type="predicted"/>
<feature type="signal peptide" evidence="1">
    <location>
        <begin position="1"/>
        <end position="20"/>
    </location>
</feature>
<sequence length="168" mass="18150">MTIKQKLPLLFSLLCVLVVAGCKAPPPPLTDDSIVSSTVDGVTLSYRHAITPPAQFEPVNKPYRALYDASVMSKPGFNGNLVKHLENGQGYTVLGTVENNWFAIAEGDSDQLVGYVPLRAGVAADRYDATVRADSRRVRRAPAKKTCVSVDGDSKACRNSNNGTWILN</sequence>
<keyword evidence="1" id="KW-0732">Signal</keyword>
<evidence type="ECO:0000256" key="1">
    <source>
        <dbReference type="SAM" id="SignalP"/>
    </source>
</evidence>
<evidence type="ECO:0000313" key="2">
    <source>
        <dbReference type="EMBL" id="NIF20238.1"/>
    </source>
</evidence>
<gene>
    <name evidence="2" type="ORF">F3J40_01210</name>
</gene>
<reference evidence="2 3" key="1">
    <citation type="journal article" date="2019" name="bioRxiv">
        <title>Bacteria contribute to plant secondary compound degradation in a generalist herbivore system.</title>
        <authorList>
            <person name="Francoeur C.B."/>
            <person name="Khadempour L."/>
            <person name="Moreira-Soto R.D."/>
            <person name="Gotting K."/>
            <person name="Book A.J."/>
            <person name="Pinto-Tomas A.A."/>
            <person name="Keefover-Ring K."/>
            <person name="Currie C.R."/>
        </authorList>
    </citation>
    <scope>NUCLEOTIDE SEQUENCE [LARGE SCALE GENOMIC DNA]</scope>
    <source>
        <strain evidence="2">Acro-835</strain>
    </source>
</reference>
<evidence type="ECO:0000313" key="3">
    <source>
        <dbReference type="Proteomes" id="UP001515683"/>
    </source>
</evidence>
<dbReference type="Proteomes" id="UP001515683">
    <property type="component" value="Unassembled WGS sequence"/>
</dbReference>
<dbReference type="RefSeq" id="WP_167012137.1">
    <property type="nucleotide sequence ID" value="NZ_VWXF01000001.1"/>
</dbReference>
<accession>A0ABX0R7V8</accession>
<dbReference type="EMBL" id="VWXF01000001">
    <property type="protein sequence ID" value="NIF20238.1"/>
    <property type="molecule type" value="Genomic_DNA"/>
</dbReference>
<organism evidence="2 3">
    <name type="scientific">Candidatus Pantoea multigeneris</name>
    <dbReference type="NCBI Taxonomy" id="2608357"/>
    <lineage>
        <taxon>Bacteria</taxon>
        <taxon>Pseudomonadati</taxon>
        <taxon>Pseudomonadota</taxon>
        <taxon>Gammaproteobacteria</taxon>
        <taxon>Enterobacterales</taxon>
        <taxon>Erwiniaceae</taxon>
        <taxon>Pantoea</taxon>
    </lineage>
</organism>
<name>A0ABX0R7V8_9GAMM</name>